<evidence type="ECO:0000256" key="1">
    <source>
        <dbReference type="SAM" id="Phobius"/>
    </source>
</evidence>
<feature type="transmembrane region" description="Helical" evidence="1">
    <location>
        <begin position="6"/>
        <end position="22"/>
    </location>
</feature>
<keyword evidence="1" id="KW-0472">Membrane</keyword>
<protein>
    <submittedName>
        <fullName evidence="2">Uncharacterized protein</fullName>
    </submittedName>
</protein>
<dbReference type="AlphaFoldDB" id="A0A2S1KQ36"/>
<dbReference type="RefSeq" id="WP_108730137.1">
    <property type="nucleotide sequence ID" value="NZ_CP020928.1"/>
</dbReference>
<dbReference type="EMBL" id="CP020928">
    <property type="protein sequence ID" value="AWF95127.1"/>
    <property type="molecule type" value="Genomic_DNA"/>
</dbReference>
<reference evidence="2 3" key="1">
    <citation type="submission" date="2017-04" db="EMBL/GenBank/DDBJ databases">
        <title>Weissella cibaria strain m2 complete genome.</title>
        <authorList>
            <person name="Pan Q."/>
            <person name="Tan M."/>
            <person name="Yao F."/>
            <person name="Su S."/>
        </authorList>
    </citation>
    <scope>NUCLEOTIDE SEQUENCE [LARGE SCALE GENOMIC DNA]</scope>
    <source>
        <strain evidence="2 3">M2</strain>
    </source>
</reference>
<accession>A0A2S1KQ36</accession>
<evidence type="ECO:0000313" key="3">
    <source>
        <dbReference type="Proteomes" id="UP000244870"/>
    </source>
</evidence>
<keyword evidence="1" id="KW-0812">Transmembrane</keyword>
<keyword evidence="1" id="KW-1133">Transmembrane helix</keyword>
<dbReference type="Proteomes" id="UP000244870">
    <property type="component" value="Chromosome"/>
</dbReference>
<proteinExistence type="predicted"/>
<evidence type="ECO:0000313" key="2">
    <source>
        <dbReference type="EMBL" id="AWF95127.1"/>
    </source>
</evidence>
<gene>
    <name evidence="2" type="ORF">B6254_0717</name>
</gene>
<name>A0A2S1KQ36_9LACO</name>
<sequence>MAYWVGVALMWIGVGIYAYNAYEASKARREYEHKAQRAVEAVEGWRDAYLKVYQMNDSKEDDHA</sequence>
<organism evidence="2 3">
    <name type="scientific">Weissella cibaria</name>
    <dbReference type="NCBI Taxonomy" id="137591"/>
    <lineage>
        <taxon>Bacteria</taxon>
        <taxon>Bacillati</taxon>
        <taxon>Bacillota</taxon>
        <taxon>Bacilli</taxon>
        <taxon>Lactobacillales</taxon>
        <taxon>Lactobacillaceae</taxon>
        <taxon>Weissella</taxon>
    </lineage>
</organism>